<evidence type="ECO:0000259" key="6">
    <source>
        <dbReference type="PROSITE" id="PS50977"/>
    </source>
</evidence>
<dbReference type="InterPro" id="IPR009057">
    <property type="entry name" value="Homeodomain-like_sf"/>
</dbReference>
<accession>A0A429Z165</accession>
<dbReference type="GO" id="GO:0000976">
    <property type="term" value="F:transcription cis-regulatory region binding"/>
    <property type="evidence" value="ECO:0007669"/>
    <property type="project" value="TreeGrafter"/>
</dbReference>
<evidence type="ECO:0000256" key="5">
    <source>
        <dbReference type="PROSITE-ProRule" id="PRU00335"/>
    </source>
</evidence>
<dbReference type="Pfam" id="PF00440">
    <property type="entry name" value="TetR_N"/>
    <property type="match status" value="1"/>
</dbReference>
<reference evidence="7 8" key="1">
    <citation type="submission" date="2018-12" db="EMBL/GenBank/DDBJ databases">
        <title>Mesorhizobium carbonis sp. nov., isolated from coal mine water.</title>
        <authorList>
            <person name="Xin W."/>
            <person name="Xu Z."/>
            <person name="Xiang F."/>
            <person name="Zhang J."/>
            <person name="Xi L."/>
            <person name="Liu J."/>
        </authorList>
    </citation>
    <scope>NUCLEOTIDE SEQUENCE [LARGE SCALE GENOMIC DNA]</scope>
    <source>
        <strain evidence="7 8">B2.3</strain>
    </source>
</reference>
<dbReference type="InterPro" id="IPR039538">
    <property type="entry name" value="BetI_C"/>
</dbReference>
<evidence type="ECO:0000313" key="7">
    <source>
        <dbReference type="EMBL" id="RST87451.1"/>
    </source>
</evidence>
<keyword evidence="2" id="KW-0805">Transcription regulation</keyword>
<dbReference type="EMBL" id="RWKW01000016">
    <property type="protein sequence ID" value="RST87451.1"/>
    <property type="molecule type" value="Genomic_DNA"/>
</dbReference>
<sequence length="197" mass="21898">MVDQDTARASTEDRQKAIADAARVLIAERGFEGLRTRDIADRVGINIATLHYHVPTKQALIRLVAQSLREDFQAQHARRPRQGLDARSRLELEFADFRELFETDRQLLVVMAELGARARRDAEVAAEIVPLHATWNGQIAALLAEGRDDGSFHADIDPAALATIVIGAMTACLRHPVRAPDHLDAVFAQLRRAIIRT</sequence>
<keyword evidence="4" id="KW-0804">Transcription</keyword>
<proteinExistence type="predicted"/>
<keyword evidence="8" id="KW-1185">Reference proteome</keyword>
<dbReference type="SUPFAM" id="SSF46689">
    <property type="entry name" value="Homeodomain-like"/>
    <property type="match status" value="1"/>
</dbReference>
<dbReference type="InterPro" id="IPR036271">
    <property type="entry name" value="Tet_transcr_reg_TetR-rel_C_sf"/>
</dbReference>
<evidence type="ECO:0000256" key="1">
    <source>
        <dbReference type="ARBA" id="ARBA00022491"/>
    </source>
</evidence>
<dbReference type="InterPro" id="IPR050109">
    <property type="entry name" value="HTH-type_TetR-like_transc_reg"/>
</dbReference>
<dbReference type="SUPFAM" id="SSF48498">
    <property type="entry name" value="Tetracyclin repressor-like, C-terminal domain"/>
    <property type="match status" value="1"/>
</dbReference>
<evidence type="ECO:0000313" key="8">
    <source>
        <dbReference type="Proteomes" id="UP000278398"/>
    </source>
</evidence>
<dbReference type="AlphaFoldDB" id="A0A429Z165"/>
<feature type="DNA-binding region" description="H-T-H motif" evidence="5">
    <location>
        <begin position="35"/>
        <end position="54"/>
    </location>
</feature>
<keyword evidence="1" id="KW-0678">Repressor</keyword>
<gene>
    <name evidence="7" type="ORF">EJC49_05065</name>
</gene>
<dbReference type="PROSITE" id="PS50977">
    <property type="entry name" value="HTH_TETR_2"/>
    <property type="match status" value="1"/>
</dbReference>
<comment type="caution">
    <text evidence="7">The sequence shown here is derived from an EMBL/GenBank/DDBJ whole genome shotgun (WGS) entry which is preliminary data.</text>
</comment>
<dbReference type="RefSeq" id="WP_126698382.1">
    <property type="nucleotide sequence ID" value="NZ_RWKW01000016.1"/>
</dbReference>
<evidence type="ECO:0000256" key="4">
    <source>
        <dbReference type="ARBA" id="ARBA00023163"/>
    </source>
</evidence>
<evidence type="ECO:0000256" key="2">
    <source>
        <dbReference type="ARBA" id="ARBA00023015"/>
    </source>
</evidence>
<dbReference type="GO" id="GO:0003700">
    <property type="term" value="F:DNA-binding transcription factor activity"/>
    <property type="evidence" value="ECO:0007669"/>
    <property type="project" value="TreeGrafter"/>
</dbReference>
<name>A0A429Z165_9HYPH</name>
<evidence type="ECO:0000256" key="3">
    <source>
        <dbReference type="ARBA" id="ARBA00023125"/>
    </source>
</evidence>
<dbReference type="Gene3D" id="1.10.357.10">
    <property type="entry name" value="Tetracycline Repressor, domain 2"/>
    <property type="match status" value="1"/>
</dbReference>
<dbReference type="OrthoDB" id="9809772at2"/>
<dbReference type="PRINTS" id="PR00455">
    <property type="entry name" value="HTHTETR"/>
</dbReference>
<dbReference type="PANTHER" id="PTHR30055:SF234">
    <property type="entry name" value="HTH-TYPE TRANSCRIPTIONAL REGULATOR BETI"/>
    <property type="match status" value="1"/>
</dbReference>
<protein>
    <submittedName>
        <fullName evidence="7">TetR/AcrR family transcriptional regulator</fullName>
    </submittedName>
</protein>
<dbReference type="Proteomes" id="UP000278398">
    <property type="component" value="Unassembled WGS sequence"/>
</dbReference>
<dbReference type="Pfam" id="PF13977">
    <property type="entry name" value="TetR_C_6"/>
    <property type="match status" value="1"/>
</dbReference>
<dbReference type="InterPro" id="IPR001647">
    <property type="entry name" value="HTH_TetR"/>
</dbReference>
<dbReference type="PANTHER" id="PTHR30055">
    <property type="entry name" value="HTH-TYPE TRANSCRIPTIONAL REGULATOR RUTR"/>
    <property type="match status" value="1"/>
</dbReference>
<keyword evidence="3 5" id="KW-0238">DNA-binding</keyword>
<organism evidence="7 8">
    <name type="scientific">Aquibium carbonis</name>
    <dbReference type="NCBI Taxonomy" id="2495581"/>
    <lineage>
        <taxon>Bacteria</taxon>
        <taxon>Pseudomonadati</taxon>
        <taxon>Pseudomonadota</taxon>
        <taxon>Alphaproteobacteria</taxon>
        <taxon>Hyphomicrobiales</taxon>
        <taxon>Phyllobacteriaceae</taxon>
        <taxon>Aquibium</taxon>
    </lineage>
</organism>
<feature type="domain" description="HTH tetR-type" evidence="6">
    <location>
        <begin position="12"/>
        <end position="72"/>
    </location>
</feature>